<dbReference type="PANTHER" id="PTHR45712">
    <property type="entry name" value="AGAP008170-PA"/>
    <property type="match status" value="1"/>
</dbReference>
<evidence type="ECO:0000313" key="4">
    <source>
        <dbReference type="Proteomes" id="UP000007062"/>
    </source>
</evidence>
<dbReference type="SUPFAM" id="SSF52058">
    <property type="entry name" value="L domain-like"/>
    <property type="match status" value="1"/>
</dbReference>
<accession>A0A1S4GV68</accession>
<dbReference type="Gene3D" id="3.80.10.10">
    <property type="entry name" value="Ribonuclease Inhibitor"/>
    <property type="match status" value="3"/>
</dbReference>
<dbReference type="HOGENOM" id="CLU_051559_0_0_1"/>
<dbReference type="InterPro" id="IPR003591">
    <property type="entry name" value="Leu-rich_rpt_typical-subtyp"/>
</dbReference>
<dbReference type="AlphaFoldDB" id="A0A1S4GV68"/>
<dbReference type="Proteomes" id="UP000007062">
    <property type="component" value="Chromosome 2L"/>
</dbReference>
<sequence length="435" mass="48763">MLLSLVGLPSCSAQCLEGSMYFCNIGVINMTSDGGARIRKAIDTVQDSLYVAFSIEKLIVSSSASGPFLQRIATLTERISYMAYKDPVFQLPADNTLTEIEIVNAVMLRSLVAGTNRHLTRLYVENCLLDRIPPTLSNMIELEELLIMQCALTALRLDVLVNNPKLTTIDLTRNRIRQLFPITTPPKNKLSVTFLSLAANQLERLDMSMFAFMPDLERFDVRGNRIVRFEATAPVTYGSLIRLLVSSNNITQFDTRNLTLSELRSIYLDDNALTELPTHWGKLPKLIYLGFDRNNLKRIDMSFFAKFATLNSVIISENIVETIRTSTPITMPELDIILFESNQIVSVNFTGCNFPKMNLISLSNNRLTTIPPLFQRFPESRLAMDGNPIKCSSMTALKSKITDYRLYVTTGTTQSDCPTTSSIALDQERLACCDA</sequence>
<dbReference type="EMBL" id="AAAB01008807">
    <property type="status" value="NOT_ANNOTATED_CDS"/>
    <property type="molecule type" value="Genomic_DNA"/>
</dbReference>
<dbReference type="InterPro" id="IPR050333">
    <property type="entry name" value="SLRP"/>
</dbReference>
<dbReference type="FunFam" id="3.80.10.10:FF:001220">
    <property type="entry name" value="AGAP007471-PA"/>
    <property type="match status" value="1"/>
</dbReference>
<dbReference type="SMART" id="SM00369">
    <property type="entry name" value="LRR_TYP"/>
    <property type="match status" value="4"/>
</dbReference>
<organism evidence="3 4">
    <name type="scientific">Anopheles gambiae</name>
    <name type="common">African malaria mosquito</name>
    <dbReference type="NCBI Taxonomy" id="7165"/>
    <lineage>
        <taxon>Eukaryota</taxon>
        <taxon>Metazoa</taxon>
        <taxon>Ecdysozoa</taxon>
        <taxon>Arthropoda</taxon>
        <taxon>Hexapoda</taxon>
        <taxon>Insecta</taxon>
        <taxon>Pterygota</taxon>
        <taxon>Neoptera</taxon>
        <taxon>Endopterygota</taxon>
        <taxon>Diptera</taxon>
        <taxon>Nematocera</taxon>
        <taxon>Culicoidea</taxon>
        <taxon>Culicidae</taxon>
        <taxon>Anophelinae</taxon>
        <taxon>Anopheles</taxon>
    </lineage>
</organism>
<dbReference type="PANTHER" id="PTHR45712:SF22">
    <property type="entry name" value="INSULIN-LIKE GROWTH FACTOR-BINDING PROTEIN COMPLEX ACID LABILE SUBUNIT"/>
    <property type="match status" value="1"/>
</dbReference>
<dbReference type="GO" id="GO:0038023">
    <property type="term" value="F:signaling receptor activity"/>
    <property type="evidence" value="ECO:0000318"/>
    <property type="project" value="GO_Central"/>
</dbReference>
<dbReference type="Pfam" id="PF13855">
    <property type="entry name" value="LRR_8"/>
    <property type="match status" value="1"/>
</dbReference>
<dbReference type="FunFam" id="3.80.10.10:FF:001054">
    <property type="entry name" value="AGAP007467-PA"/>
    <property type="match status" value="1"/>
</dbReference>
<evidence type="ECO:0000256" key="1">
    <source>
        <dbReference type="ARBA" id="ARBA00022614"/>
    </source>
</evidence>
<dbReference type="InterPro" id="IPR032675">
    <property type="entry name" value="LRR_dom_sf"/>
</dbReference>
<keyword evidence="2" id="KW-0677">Repeat</keyword>
<keyword evidence="1" id="KW-0433">Leucine-rich repeat</keyword>
<name>A0A1S4GV68_ANOGA</name>
<dbReference type="InterPro" id="IPR001611">
    <property type="entry name" value="Leu-rich_rpt"/>
</dbReference>
<proteinExistence type="predicted"/>
<dbReference type="VEuPathDB" id="VectorBase:AGAMI1_005310"/>
<reference evidence="3" key="3">
    <citation type="submission" date="2021-01" db="UniProtKB">
        <authorList>
            <consortium name="EnsemblMetazoa"/>
        </authorList>
    </citation>
    <scope>IDENTIFICATION</scope>
    <source>
        <strain evidence="3">PEST</strain>
    </source>
</reference>
<reference evidence="3 4" key="2">
    <citation type="journal article" date="2004" name="Trends Parasitol.">
        <title>The Anopheles gambiae genome: an update.</title>
        <authorList>
            <person name="Mongin E."/>
            <person name="Louis C."/>
            <person name="Holt R.A."/>
            <person name="Birney E."/>
            <person name="Collins F.H."/>
        </authorList>
    </citation>
    <scope>NUCLEOTIDE SEQUENCE [LARGE SCALE GENOMIC DNA]</scope>
    <source>
        <strain evidence="3 4">PEST</strain>
    </source>
</reference>
<keyword evidence="4" id="KW-1185">Reference proteome</keyword>
<evidence type="ECO:0000256" key="2">
    <source>
        <dbReference type="ARBA" id="ARBA00022737"/>
    </source>
</evidence>
<protein>
    <submittedName>
        <fullName evidence="3">Uncharacterized protein</fullName>
    </submittedName>
</protein>
<reference evidence="3 4" key="1">
    <citation type="journal article" date="2002" name="Science">
        <title>The genome sequence of the malaria mosquito Anopheles gambiae.</title>
        <authorList>
            <person name="Holt R.A."/>
            <person name="Subramanian G.M."/>
            <person name="Halpern A."/>
            <person name="Sutton G.G."/>
            <person name="Charlab R."/>
            <person name="Nusskern D.R."/>
            <person name="Wincker P."/>
            <person name="Clark A.G."/>
            <person name="Ribeiro J.M."/>
            <person name="Wides R."/>
            <person name="Salzberg S.L."/>
            <person name="Loftus B."/>
            <person name="Yandell M."/>
            <person name="Majoros W.H."/>
            <person name="Rusch D.B."/>
            <person name="Lai Z."/>
            <person name="Kraft C.L."/>
            <person name="Abril J.F."/>
            <person name="Anthouard V."/>
            <person name="Arensburger P."/>
            <person name="Atkinson P.W."/>
            <person name="Baden H."/>
            <person name="de Berardinis V."/>
            <person name="Baldwin D."/>
            <person name="Benes V."/>
            <person name="Biedler J."/>
            <person name="Blass C."/>
            <person name="Bolanos R."/>
            <person name="Boscus D."/>
            <person name="Barnstead M."/>
            <person name="Cai S."/>
            <person name="Center A."/>
            <person name="Chaturverdi K."/>
            <person name="Christophides G.K."/>
            <person name="Chrystal M.A."/>
            <person name="Clamp M."/>
            <person name="Cravchik A."/>
            <person name="Curwen V."/>
            <person name="Dana A."/>
            <person name="Delcher A."/>
            <person name="Dew I."/>
            <person name="Evans C.A."/>
            <person name="Flanigan M."/>
            <person name="Grundschober-Freimoser A."/>
            <person name="Friedli L."/>
            <person name="Gu Z."/>
            <person name="Guan P."/>
            <person name="Guigo R."/>
            <person name="Hillenmeyer M.E."/>
            <person name="Hladun S.L."/>
            <person name="Hogan J.R."/>
            <person name="Hong Y.S."/>
            <person name="Hoover J."/>
            <person name="Jaillon O."/>
            <person name="Ke Z."/>
            <person name="Kodira C."/>
            <person name="Kokoza E."/>
            <person name="Koutsos A."/>
            <person name="Letunic I."/>
            <person name="Levitsky A."/>
            <person name="Liang Y."/>
            <person name="Lin J.J."/>
            <person name="Lobo N.F."/>
            <person name="Lopez J.R."/>
            <person name="Malek J.A."/>
            <person name="McIntosh T.C."/>
            <person name="Meister S."/>
            <person name="Miller J."/>
            <person name="Mobarry C."/>
            <person name="Mongin E."/>
            <person name="Murphy S.D."/>
            <person name="O'Brochta D.A."/>
            <person name="Pfannkoch C."/>
            <person name="Qi R."/>
            <person name="Regier M.A."/>
            <person name="Remington K."/>
            <person name="Shao H."/>
            <person name="Sharakhova M.V."/>
            <person name="Sitter C.D."/>
            <person name="Shetty J."/>
            <person name="Smith T.J."/>
            <person name="Strong R."/>
            <person name="Sun J."/>
            <person name="Thomasova D."/>
            <person name="Ton L.Q."/>
            <person name="Topalis P."/>
            <person name="Tu Z."/>
            <person name="Unger M.F."/>
            <person name="Walenz B."/>
            <person name="Wang A."/>
            <person name="Wang J."/>
            <person name="Wang M."/>
            <person name="Wang X."/>
            <person name="Woodford K.J."/>
            <person name="Wortman J.R."/>
            <person name="Wu M."/>
            <person name="Yao A."/>
            <person name="Zdobnov E.M."/>
            <person name="Zhang H."/>
            <person name="Zhao Q."/>
            <person name="Zhao S."/>
            <person name="Zhu S.C."/>
            <person name="Zhimulev I."/>
            <person name="Coluzzi M."/>
            <person name="della Torre A."/>
            <person name="Roth C.W."/>
            <person name="Louis C."/>
            <person name="Kalush F."/>
            <person name="Mural R.J."/>
            <person name="Myers E.W."/>
            <person name="Adams M.D."/>
            <person name="Smith H.O."/>
            <person name="Broder S."/>
            <person name="Gardner M.J."/>
            <person name="Fraser C.M."/>
            <person name="Birney E."/>
            <person name="Bork P."/>
            <person name="Brey P.T."/>
            <person name="Venter J.C."/>
            <person name="Weissenbach J."/>
            <person name="Kafatos F.C."/>
            <person name="Collins F.H."/>
            <person name="Hoffman S.L."/>
        </authorList>
    </citation>
    <scope>NUCLEOTIDE SEQUENCE [LARGE SCALE GENOMIC DNA]</scope>
    <source>
        <strain evidence="3 4">PEST</strain>
    </source>
</reference>
<dbReference type="EnsemblMetazoa" id="AGAP007469-RA">
    <property type="protein sequence ID" value="AGAP007469-PA"/>
    <property type="gene ID" value="AGAP007469"/>
</dbReference>
<evidence type="ECO:0000313" key="3">
    <source>
        <dbReference type="EnsemblMetazoa" id="AGAP007469-PA"/>
    </source>
</evidence>